<comment type="caution">
    <text evidence="2">The sequence shown here is derived from an EMBL/GenBank/DDBJ whole genome shotgun (WGS) entry which is preliminary data.</text>
</comment>
<feature type="region of interest" description="Disordered" evidence="1">
    <location>
        <begin position="171"/>
        <end position="198"/>
    </location>
</feature>
<accession>A0ABQ6G4D8</accession>
<proteinExistence type="predicted"/>
<organism evidence="2 3">
    <name type="scientific">Dictyobacter halimunensis</name>
    <dbReference type="NCBI Taxonomy" id="3026934"/>
    <lineage>
        <taxon>Bacteria</taxon>
        <taxon>Bacillati</taxon>
        <taxon>Chloroflexota</taxon>
        <taxon>Ktedonobacteria</taxon>
        <taxon>Ktedonobacterales</taxon>
        <taxon>Dictyobacteraceae</taxon>
        <taxon>Dictyobacter</taxon>
    </lineage>
</organism>
<sequence length="322" mass="36890">MTVRVYGFNWETYAQRVMPAFKLWLTQGDDSLIYPLYTQTRCFREEQFLPPAMQPLRTWSRAQAFVQQLPQGSHTRREYEVLCSAEEFTELSDSYVHRHPPQLYQNTDALRAVWGATVAEHCLACFHFPLLHTPPTVVPELYQQQEQSHGDIVSLLQSAGLHELARQIHQQSLEEDNTVPATEEEGEDGETPEMHGTEIGRHPATLHLRGWLASVSIRSMALFELLACGRRLLPFGYRTGEPYEDFVGYLTPREVWQFSRCLRYVQAPNTEEARASYAFLCQSSTEERAFHMIDEILPEHAESLLAITHKAAQHGLGLLCSN</sequence>
<feature type="compositionally biased region" description="Acidic residues" evidence="1">
    <location>
        <begin position="173"/>
        <end position="191"/>
    </location>
</feature>
<evidence type="ECO:0000313" key="3">
    <source>
        <dbReference type="Proteomes" id="UP001344906"/>
    </source>
</evidence>
<dbReference type="Proteomes" id="UP001344906">
    <property type="component" value="Unassembled WGS sequence"/>
</dbReference>
<keyword evidence="3" id="KW-1185">Reference proteome</keyword>
<name>A0ABQ6G4D8_9CHLR</name>
<reference evidence="2 3" key="1">
    <citation type="submission" date="2023-02" db="EMBL/GenBank/DDBJ databases">
        <title>Dictyobacter halimunensis sp. nov., a new member of the class Ktedonobacteria from forest soil in a geothermal area.</title>
        <authorList>
            <person name="Rachmania M.K."/>
            <person name="Ningsih F."/>
            <person name="Sakai Y."/>
            <person name="Yabe S."/>
            <person name="Yokota A."/>
            <person name="Sjamsuridzal W."/>
        </authorList>
    </citation>
    <scope>NUCLEOTIDE SEQUENCE [LARGE SCALE GENOMIC DNA]</scope>
    <source>
        <strain evidence="2 3">S3.2.2.5</strain>
    </source>
</reference>
<dbReference type="EMBL" id="BSRI01000002">
    <property type="protein sequence ID" value="GLV59500.1"/>
    <property type="molecule type" value="Genomic_DNA"/>
</dbReference>
<gene>
    <name evidence="2" type="ORF">KDH_63260</name>
</gene>
<evidence type="ECO:0000313" key="2">
    <source>
        <dbReference type="EMBL" id="GLV59500.1"/>
    </source>
</evidence>
<evidence type="ECO:0000256" key="1">
    <source>
        <dbReference type="SAM" id="MobiDB-lite"/>
    </source>
</evidence>
<protein>
    <submittedName>
        <fullName evidence="2">Uncharacterized protein</fullName>
    </submittedName>
</protein>